<dbReference type="InterPro" id="IPR029044">
    <property type="entry name" value="Nucleotide-diphossugar_trans"/>
</dbReference>
<dbReference type="Pfam" id="PF00535">
    <property type="entry name" value="Glycos_transf_2"/>
    <property type="match status" value="1"/>
</dbReference>
<dbReference type="AlphaFoldDB" id="A0AAX0N3D0"/>
<comment type="caution">
    <text evidence="2">The sequence shown here is derived from an EMBL/GenBank/DDBJ whole genome shotgun (WGS) entry which is preliminary data.</text>
</comment>
<accession>A0AAX0N3D0</accession>
<proteinExistence type="predicted"/>
<protein>
    <recommendedName>
        <fullName evidence="1">Glycosyltransferase 2-like domain-containing protein</fullName>
    </recommendedName>
</protein>
<evidence type="ECO:0000313" key="2">
    <source>
        <dbReference type="EMBL" id="ORO32260.1"/>
    </source>
</evidence>
<dbReference type="Proteomes" id="UP000193657">
    <property type="component" value="Unassembled WGS sequence"/>
</dbReference>
<reference evidence="2 3" key="1">
    <citation type="journal article" date="2016" name="Eur. J. Clin. Microbiol. Infect. Dis.">
        <title>Whole genome sequencing as a tool for phylogenetic analysis of clinical strains of Mitis group streptococci.</title>
        <authorList>
            <person name="Rasmussen L.H."/>
            <person name="Dargis R."/>
            <person name="Hojholt K."/>
            <person name="Christensen J.J."/>
            <person name="Skovgaard O."/>
            <person name="Justesen U.S."/>
            <person name="Rosenvinge F.S."/>
            <person name="Moser C."/>
            <person name="Lukjancenko O."/>
            <person name="Rasmussen S."/>
            <person name="Nielsen X.C."/>
        </authorList>
    </citation>
    <scope>NUCLEOTIDE SEQUENCE [LARGE SCALE GENOMIC DNA]</scope>
    <source>
        <strain evidence="2 3">RH_49702_11</strain>
    </source>
</reference>
<feature type="domain" description="Glycosyltransferase 2-like" evidence="1">
    <location>
        <begin position="4"/>
        <end position="59"/>
    </location>
</feature>
<evidence type="ECO:0000259" key="1">
    <source>
        <dbReference type="Pfam" id="PF00535"/>
    </source>
</evidence>
<evidence type="ECO:0000313" key="3">
    <source>
        <dbReference type="Proteomes" id="UP000193657"/>
    </source>
</evidence>
<dbReference type="Gene3D" id="3.90.550.10">
    <property type="entry name" value="Spore Coat Polysaccharide Biosynthesis Protein SpsA, Chain A"/>
    <property type="match status" value="1"/>
</dbReference>
<dbReference type="RefSeq" id="WP_084872507.1">
    <property type="nucleotide sequence ID" value="NZ_NCUA01000007.1"/>
</dbReference>
<gene>
    <name evidence="2" type="ORF">B7731_04105</name>
</gene>
<dbReference type="InterPro" id="IPR001173">
    <property type="entry name" value="Glyco_trans_2-like"/>
</dbReference>
<name>A0AAX0N3D0_STROR</name>
<dbReference type="SUPFAM" id="SSF53448">
    <property type="entry name" value="Nucleotide-diphospho-sugar transferases"/>
    <property type="match status" value="1"/>
</dbReference>
<dbReference type="EMBL" id="NCUA01000007">
    <property type="protein sequence ID" value="ORO32260.1"/>
    <property type="molecule type" value="Genomic_DNA"/>
</dbReference>
<organism evidence="2 3">
    <name type="scientific">Streptococcus oralis subsp. tigurinus</name>
    <dbReference type="NCBI Taxonomy" id="1077464"/>
    <lineage>
        <taxon>Bacteria</taxon>
        <taxon>Bacillati</taxon>
        <taxon>Bacillota</taxon>
        <taxon>Bacilli</taxon>
        <taxon>Lactobacillales</taxon>
        <taxon>Streptococcaceae</taxon>
        <taxon>Streptococcus</taxon>
    </lineage>
</organism>
<sequence length="78" mass="9038">MNISIVLSTFNGDEYIVEQLDTLRNQTRLAEEVLISDDASTDDTVQIIEDYIAKYKLDNWSIKKIKKIKDGRIILPCY</sequence>